<accession>A0AA37KT68</accession>
<keyword evidence="1" id="KW-1133">Transmembrane helix</keyword>
<reference evidence="2" key="1">
    <citation type="submission" date="2022-01" db="EMBL/GenBank/DDBJ databases">
        <title>Novel bile acid biosynthetic pathways are enriched in the microbiome of centenarians.</title>
        <authorList>
            <person name="Sato Y."/>
            <person name="Atarashi K."/>
            <person name="Plichta R.D."/>
            <person name="Arai Y."/>
            <person name="Sasajima S."/>
            <person name="Kearney M.S."/>
            <person name="Suda W."/>
            <person name="Takeshita K."/>
            <person name="Sasaki T."/>
            <person name="Okamoto S."/>
            <person name="Skelly N.A."/>
            <person name="Okamura Y."/>
            <person name="Vlamakis H."/>
            <person name="Li Y."/>
            <person name="Tanoue T."/>
            <person name="Takei H."/>
            <person name="Nittono H."/>
            <person name="Narushima S."/>
            <person name="Irie J."/>
            <person name="Itoh H."/>
            <person name="Moriya K."/>
            <person name="Sugiura Y."/>
            <person name="Suematsu M."/>
            <person name="Moritoki N."/>
            <person name="Shibata S."/>
            <person name="Littman R.D."/>
            <person name="Fischbach A.M."/>
            <person name="Uwamino Y."/>
            <person name="Inoue T."/>
            <person name="Honda A."/>
            <person name="Hattori M."/>
            <person name="Murai T."/>
            <person name="Xavier J.R."/>
            <person name="Hirose N."/>
            <person name="Honda K."/>
        </authorList>
    </citation>
    <scope>NUCLEOTIDE SEQUENCE</scope>
    <source>
        <strain evidence="2">CE91-St16</strain>
    </source>
</reference>
<evidence type="ECO:0000313" key="3">
    <source>
        <dbReference type="Proteomes" id="UP001055105"/>
    </source>
</evidence>
<evidence type="ECO:0000256" key="1">
    <source>
        <dbReference type="SAM" id="Phobius"/>
    </source>
</evidence>
<keyword evidence="1" id="KW-0812">Transmembrane</keyword>
<dbReference type="AlphaFoldDB" id="A0AA37KT68"/>
<dbReference type="EMBL" id="BQOL01000002">
    <property type="protein sequence ID" value="GKI20434.1"/>
    <property type="molecule type" value="Genomic_DNA"/>
</dbReference>
<proteinExistence type="predicted"/>
<sequence length="76" mass="8761">MPAQYLAHRLARIFVQVHDRLPRERPLLFFRVFAADLLPPPYLPRKRPFLSVFSPVAAAFGCLSDPVLFFLGIFAY</sequence>
<organism evidence="2 3">
    <name type="scientific">Alistipes finegoldii</name>
    <dbReference type="NCBI Taxonomy" id="214856"/>
    <lineage>
        <taxon>Bacteria</taxon>
        <taxon>Pseudomonadati</taxon>
        <taxon>Bacteroidota</taxon>
        <taxon>Bacteroidia</taxon>
        <taxon>Bacteroidales</taxon>
        <taxon>Rikenellaceae</taxon>
        <taxon>Alistipes</taxon>
    </lineage>
</organism>
<name>A0AA37KT68_9BACT</name>
<protein>
    <submittedName>
        <fullName evidence="2">Uncharacterized protein</fullName>
    </submittedName>
</protein>
<gene>
    <name evidence="2" type="ORF">CE91St16_33420</name>
</gene>
<feature type="transmembrane region" description="Helical" evidence="1">
    <location>
        <begin position="52"/>
        <end position="75"/>
    </location>
</feature>
<evidence type="ECO:0000313" key="2">
    <source>
        <dbReference type="EMBL" id="GKI20434.1"/>
    </source>
</evidence>
<keyword evidence="1" id="KW-0472">Membrane</keyword>
<comment type="caution">
    <text evidence="2">The sequence shown here is derived from an EMBL/GenBank/DDBJ whole genome shotgun (WGS) entry which is preliminary data.</text>
</comment>
<dbReference type="Proteomes" id="UP001055105">
    <property type="component" value="Unassembled WGS sequence"/>
</dbReference>